<feature type="domain" description="Helicase C-terminal" evidence="7">
    <location>
        <begin position="487"/>
        <end position="640"/>
    </location>
</feature>
<evidence type="ECO:0000313" key="9">
    <source>
        <dbReference type="Proteomes" id="UP000672526"/>
    </source>
</evidence>
<accession>A0ABN7MSQ6</accession>
<evidence type="ECO:0000256" key="2">
    <source>
        <dbReference type="ARBA" id="ARBA00022801"/>
    </source>
</evidence>
<evidence type="ECO:0000256" key="1">
    <source>
        <dbReference type="ARBA" id="ARBA00022741"/>
    </source>
</evidence>
<dbReference type="InterPro" id="IPR057342">
    <property type="entry name" value="DEXDc_RapA"/>
</dbReference>
<evidence type="ECO:0000256" key="5">
    <source>
        <dbReference type="SAM" id="Coils"/>
    </source>
</evidence>
<keyword evidence="3" id="KW-0347">Helicase</keyword>
<gene>
    <name evidence="8" type="primary">rapA_2</name>
    <name evidence="8" type="ORF">R69888_06398</name>
</gene>
<evidence type="ECO:0000256" key="3">
    <source>
        <dbReference type="ARBA" id="ARBA00022806"/>
    </source>
</evidence>
<evidence type="ECO:0000259" key="7">
    <source>
        <dbReference type="PROSITE" id="PS51194"/>
    </source>
</evidence>
<dbReference type="Pfam" id="PF13020">
    <property type="entry name" value="NOV_C"/>
    <property type="match status" value="1"/>
</dbReference>
<sequence>MLKLEQIIKNSMIAGVEPGQIARIVNVEPAGPDCLSIIYRTQDGRLGDRQVFRHEEATLSIADEGRPWAFDAPGADFKLAAEAGRISLAHLFDPMMAVHTSNVVPLPHQITAVYESMLPRQPLRYVLADDPGAGKTIMAGLLIRELLMRADARRVLIVSPGSLVEQWRDELDEKFGLQFSIFSREFEQSSRGPNPFEETELMIARLDMLSRSDELQEKLALTRWDLVVVDEAHKLSATWYGMKVNETRRFKLGKLLGEVSRHFLLMTATPHNGKEEDFQLFMSLLDSDRFYGKFRNGAMKVDVSDLMRRMVKEELLKFDGTPLFPERRAYTVNYKLSQDEAALYHDVSAYVKEEMNRADQLVDGNRKGTVGFALTALQRRLASSPAAIYHSLKRRREKLLRRVEEEKMNQRGEGVRKVGGPLVSGDIWESAEDLDADSYENFEEEVVDQATAAQTIQELEAEILTLAHLEEQARTLAHSERDRKWEELSQLLQNNPAMRTADGRRRKLIIFTEHRDTLNYLASKIGGLLGSEDAVVQIHGGVKREDRLRVQGLFRSDANTLVLLATDAAGEGVNLQNANLMVNYDLPWNPNRLEQRFGRIHRIGQTEVCHLWNMVAAETREGDVFQRLFAKLEVERQALGGRVFDILGEVFDERSLRDLLIEAIRYGEDPAIRARLLKKVEGALDTQHLQDIISRNALAEEIMDEKRLFAVKEEMDKAEARKLQPYFIRSFFSQAFDQYGGELKTREVGRSEIRFVPAAIREHGRLLAQRSARVSDPVLRSYERVCFDKEGVRLLDRPEAPMAALIHPGHPLMQALVDLTLHDHRAKLKQGTVFVDPNDEGMTAKILFILDHSVKEAGAADRVISRRMHFVSLDAEGRAINAGWAPHLDLIPVDAVDRPLLRDVLESAWIQRDLENIALTYASTELVPEHLMEVKVRRERQVDKTLAAVHERLIKEIDYWSERYAKLKDDLAAGKDVRLTIENIRRTIDELTARRESREKELRAMRQVISATPVVVGGALVIPAGLWAQRKGSQEATTWAVDAVARSRIERIAMQAVFDAERAMGHVALDVSAQKIGWDITSLPPTIGDASPEPRHIEVKGRAKGQTTITVTRNEIIEGLNQGDKFFLAVVMVDGDQAGEPLYIRRPFQREPDWGSTSVNYDIAKLLENSTGNA</sequence>
<dbReference type="SMART" id="SM00487">
    <property type="entry name" value="DEXDc"/>
    <property type="match status" value="1"/>
</dbReference>
<keyword evidence="2 8" id="KW-0378">Hydrolase</keyword>
<protein>
    <submittedName>
        <fullName evidence="8">RNA polymerase-associated protein RapA</fullName>
        <ecNumber evidence="8">3.6.4.-</ecNumber>
    </submittedName>
</protein>
<dbReference type="InterPro" id="IPR024975">
    <property type="entry name" value="NOV_C"/>
</dbReference>
<proteinExistence type="predicted"/>
<dbReference type="PANTHER" id="PTHR45766">
    <property type="entry name" value="DNA ANNEALING HELICASE AND ENDONUCLEASE ZRANB3 FAMILY MEMBER"/>
    <property type="match status" value="1"/>
</dbReference>
<dbReference type="Gene3D" id="3.40.50.300">
    <property type="entry name" value="P-loop containing nucleotide triphosphate hydrolases"/>
    <property type="match status" value="1"/>
</dbReference>
<dbReference type="InterPro" id="IPR027417">
    <property type="entry name" value="P-loop_NTPase"/>
</dbReference>
<name>A0ABN7MSQ6_9BURK</name>
<dbReference type="RefSeq" id="WP_211616589.1">
    <property type="nucleotide sequence ID" value="NZ_CAJNBK010000033.1"/>
</dbReference>
<dbReference type="Pfam" id="PF00271">
    <property type="entry name" value="Helicase_C"/>
    <property type="match status" value="1"/>
</dbReference>
<feature type="domain" description="Helicase ATP-binding" evidence="6">
    <location>
        <begin position="116"/>
        <end position="288"/>
    </location>
</feature>
<keyword evidence="4" id="KW-0067">ATP-binding</keyword>
<keyword evidence="5" id="KW-0175">Coiled coil</keyword>
<organism evidence="8 9">
    <name type="scientific">Paraburkholderia haematera</name>
    <dbReference type="NCBI Taxonomy" id="2793077"/>
    <lineage>
        <taxon>Bacteria</taxon>
        <taxon>Pseudomonadati</taxon>
        <taxon>Pseudomonadota</taxon>
        <taxon>Betaproteobacteria</taxon>
        <taxon>Burkholderiales</taxon>
        <taxon>Burkholderiaceae</taxon>
        <taxon>Paraburkholderia</taxon>
    </lineage>
</organism>
<dbReference type="PANTHER" id="PTHR45766:SF6">
    <property type="entry name" value="SWI_SNF-RELATED MATRIX-ASSOCIATED ACTIN-DEPENDENT REGULATOR OF CHROMATIN SUBFAMILY A-LIKE PROTEIN 1"/>
    <property type="match status" value="1"/>
</dbReference>
<dbReference type="PROSITE" id="PS51192">
    <property type="entry name" value="HELICASE_ATP_BIND_1"/>
    <property type="match status" value="1"/>
</dbReference>
<dbReference type="InterPro" id="IPR049730">
    <property type="entry name" value="SNF2/RAD54-like_C"/>
</dbReference>
<dbReference type="InterPro" id="IPR014001">
    <property type="entry name" value="Helicase_ATP-bd"/>
</dbReference>
<dbReference type="EC" id="3.6.4.-" evidence="8"/>
<dbReference type="Gene3D" id="3.40.50.10810">
    <property type="entry name" value="Tandem AAA-ATPase domain"/>
    <property type="match status" value="1"/>
</dbReference>
<dbReference type="Pfam" id="PF00176">
    <property type="entry name" value="SNF2-rel_dom"/>
    <property type="match status" value="1"/>
</dbReference>
<comment type="caution">
    <text evidence="8">The sequence shown here is derived from an EMBL/GenBank/DDBJ whole genome shotgun (WGS) entry which is preliminary data.</text>
</comment>
<dbReference type="PROSITE" id="PS51194">
    <property type="entry name" value="HELICASE_CTER"/>
    <property type="match status" value="1"/>
</dbReference>
<keyword evidence="1" id="KW-0547">Nucleotide-binding</keyword>
<dbReference type="SMART" id="SM00490">
    <property type="entry name" value="HELICc"/>
    <property type="match status" value="1"/>
</dbReference>
<dbReference type="InterPro" id="IPR038718">
    <property type="entry name" value="SNF2-like_sf"/>
</dbReference>
<keyword evidence="9" id="KW-1185">Reference proteome</keyword>
<dbReference type="CDD" id="cd18793">
    <property type="entry name" value="SF2_C_SNF"/>
    <property type="match status" value="1"/>
</dbReference>
<reference evidence="8 9" key="1">
    <citation type="submission" date="2021-02" db="EMBL/GenBank/DDBJ databases">
        <authorList>
            <person name="Vanwijnsberghe S."/>
        </authorList>
    </citation>
    <scope>NUCLEOTIDE SEQUENCE [LARGE SCALE GENOMIC DNA]</scope>
    <source>
        <strain evidence="8 9">LMG 31837</strain>
    </source>
</reference>
<evidence type="ECO:0000259" key="6">
    <source>
        <dbReference type="PROSITE" id="PS51192"/>
    </source>
</evidence>
<dbReference type="Proteomes" id="UP000672526">
    <property type="component" value="Unassembled WGS sequence"/>
</dbReference>
<dbReference type="InterPro" id="IPR001650">
    <property type="entry name" value="Helicase_C-like"/>
</dbReference>
<evidence type="ECO:0000256" key="4">
    <source>
        <dbReference type="ARBA" id="ARBA00022840"/>
    </source>
</evidence>
<dbReference type="InterPro" id="IPR000330">
    <property type="entry name" value="SNF2_N"/>
</dbReference>
<evidence type="ECO:0000313" key="8">
    <source>
        <dbReference type="EMBL" id="CAE6827249.1"/>
    </source>
</evidence>
<dbReference type="SUPFAM" id="SSF52540">
    <property type="entry name" value="P-loop containing nucleoside triphosphate hydrolases"/>
    <property type="match status" value="2"/>
</dbReference>
<dbReference type="GO" id="GO:0016787">
    <property type="term" value="F:hydrolase activity"/>
    <property type="evidence" value="ECO:0007669"/>
    <property type="project" value="UniProtKB-KW"/>
</dbReference>
<feature type="coiled-coil region" evidence="5">
    <location>
        <begin position="981"/>
        <end position="1008"/>
    </location>
</feature>
<dbReference type="CDD" id="cd18011">
    <property type="entry name" value="DEXDc_RapA"/>
    <property type="match status" value="1"/>
</dbReference>
<dbReference type="EMBL" id="CAJNBK010000033">
    <property type="protein sequence ID" value="CAE6827249.1"/>
    <property type="molecule type" value="Genomic_DNA"/>
</dbReference>